<evidence type="ECO:0000256" key="2">
    <source>
        <dbReference type="SAM" id="SignalP"/>
    </source>
</evidence>
<dbReference type="Proteomes" id="UP000662888">
    <property type="component" value="Chromosome"/>
</dbReference>
<dbReference type="EMBL" id="CP065053">
    <property type="protein sequence ID" value="QPI50510.1"/>
    <property type="molecule type" value="Genomic_DNA"/>
</dbReference>
<organism evidence="3 4">
    <name type="scientific">Massilia antarctica</name>
    <dbReference type="NCBI Taxonomy" id="2765360"/>
    <lineage>
        <taxon>Bacteria</taxon>
        <taxon>Pseudomonadati</taxon>
        <taxon>Pseudomonadota</taxon>
        <taxon>Betaproteobacteria</taxon>
        <taxon>Burkholderiales</taxon>
        <taxon>Oxalobacteraceae</taxon>
        <taxon>Telluria group</taxon>
        <taxon>Massilia</taxon>
    </lineage>
</organism>
<evidence type="ECO:0000313" key="4">
    <source>
        <dbReference type="Proteomes" id="UP000662888"/>
    </source>
</evidence>
<name>A0AA49A9B6_9BURK</name>
<feature type="compositionally biased region" description="Low complexity" evidence="1">
    <location>
        <begin position="52"/>
        <end position="73"/>
    </location>
</feature>
<gene>
    <name evidence="3" type="ORF">IV454_02495</name>
</gene>
<keyword evidence="4" id="KW-1185">Reference proteome</keyword>
<accession>A0AA49A9B6</accession>
<proteinExistence type="predicted"/>
<feature type="chain" id="PRO_5045115488" description="Lipoprotein" evidence="2">
    <location>
        <begin position="18"/>
        <end position="559"/>
    </location>
</feature>
<sequence>MSTYLAAGLALSLAALAGCQPRASGPAPQKTLHAFEDEAQLETFLQDLAGPAGARADDAAAPTPADDAAPEPGAGVGEHGHHLLLLRRGRLLTVDIGKDQLKLVAAVDAHLAGGDGRDQVVVAGDSVALVGRRPDGTAIVLFDIDPAGRLRYRAGYQLRAGAQAPAIHASVRQIGARLVLYTPLALDAAGPGPLAALPALRGSLAGADPAAARFTRIAPASRIYRADTAPDAQAGLVLHSVTICDLATRALRCDASAVLGAPARMFHMASEAVYVWTRARQDDGRASLYRIPLNGGAPGAIGVAGAPHDPSAFHESADGHVNVLVGKAGADGLALLRLPLTALSDGSDSAAPASYRDLPGLAAQLRSRYIGPWLLYGSAEGAATALYALRWDGTGAPQRLALAHPAEHIEAMGEDAVVSGQAQGALHLSSVRLGPQAALANIHVHTIDEDSAAVRHGFHYTSQRPGQGMVGLPVVETRQPDTPDAAVSVLYLRNTALKLRELGSLKAQGGAQNAAASAALPLFVQGRVFALMGDELVEGKLKNGRLREVRRLDLAPDLQ</sequence>
<evidence type="ECO:0000313" key="3">
    <source>
        <dbReference type="EMBL" id="QPI50510.1"/>
    </source>
</evidence>
<protein>
    <recommendedName>
        <fullName evidence="5">Lipoprotein</fullName>
    </recommendedName>
</protein>
<feature type="signal peptide" evidence="2">
    <location>
        <begin position="1"/>
        <end position="17"/>
    </location>
</feature>
<feature type="region of interest" description="Disordered" evidence="1">
    <location>
        <begin position="52"/>
        <end position="74"/>
    </location>
</feature>
<dbReference type="RefSeq" id="WP_206090067.1">
    <property type="nucleotide sequence ID" value="NZ_CP065053.1"/>
</dbReference>
<evidence type="ECO:0008006" key="5">
    <source>
        <dbReference type="Google" id="ProtNLM"/>
    </source>
</evidence>
<evidence type="ECO:0000256" key="1">
    <source>
        <dbReference type="SAM" id="MobiDB-lite"/>
    </source>
</evidence>
<keyword evidence="2" id="KW-0732">Signal</keyword>
<reference evidence="3 4" key="1">
    <citation type="submission" date="2020-11" db="EMBL/GenBank/DDBJ databases">
        <authorList>
            <person name="Sun Q."/>
        </authorList>
    </citation>
    <scope>NUCLEOTIDE SEQUENCE [LARGE SCALE GENOMIC DNA]</scope>
    <source>
        <strain evidence="3 4">P8398</strain>
    </source>
</reference>